<reference evidence="1" key="1">
    <citation type="submission" date="2022-06" db="EMBL/GenBank/DDBJ databases">
        <authorList>
            <consortium name="SYNGENTA / RWTH Aachen University"/>
        </authorList>
    </citation>
    <scope>NUCLEOTIDE SEQUENCE</scope>
</reference>
<protein>
    <submittedName>
        <fullName evidence="1">Uncharacterized protein</fullName>
    </submittedName>
</protein>
<proteinExistence type="predicted"/>
<dbReference type="AlphaFoldDB" id="A0AAV0BS66"/>
<organism evidence="1 2">
    <name type="scientific">Phakopsora pachyrhizi</name>
    <name type="common">Asian soybean rust disease fungus</name>
    <dbReference type="NCBI Taxonomy" id="170000"/>
    <lineage>
        <taxon>Eukaryota</taxon>
        <taxon>Fungi</taxon>
        <taxon>Dikarya</taxon>
        <taxon>Basidiomycota</taxon>
        <taxon>Pucciniomycotina</taxon>
        <taxon>Pucciniomycetes</taxon>
        <taxon>Pucciniales</taxon>
        <taxon>Phakopsoraceae</taxon>
        <taxon>Phakopsora</taxon>
    </lineage>
</organism>
<keyword evidence="2" id="KW-1185">Reference proteome</keyword>
<name>A0AAV0BS66_PHAPC</name>
<gene>
    <name evidence="1" type="ORF">PPACK8108_LOCUS24527</name>
</gene>
<dbReference type="Proteomes" id="UP001153365">
    <property type="component" value="Unassembled WGS sequence"/>
</dbReference>
<dbReference type="EMBL" id="CALTRL010006078">
    <property type="protein sequence ID" value="CAH7689446.1"/>
    <property type="molecule type" value="Genomic_DNA"/>
</dbReference>
<accession>A0AAV0BS66</accession>
<comment type="caution">
    <text evidence="1">The sequence shown here is derived from an EMBL/GenBank/DDBJ whole genome shotgun (WGS) entry which is preliminary data.</text>
</comment>
<sequence length="140" mass="14884">MAYLKGSTVIAMSTMGSANEPAGFGGQDCGQPVCGSLADGDKRHVRPENSTSCDCDKGWTSVNFNVCKNDDSCAALIPPYSPGKLLVQISDPQKNRSEAVCCKGGFAVNKTIRCATLPEDYLRSPSCVIYQLLHVSSNSE</sequence>
<evidence type="ECO:0000313" key="1">
    <source>
        <dbReference type="EMBL" id="CAH7689446.1"/>
    </source>
</evidence>
<evidence type="ECO:0000313" key="2">
    <source>
        <dbReference type="Proteomes" id="UP001153365"/>
    </source>
</evidence>